<accession>A0A481Z2I0</accession>
<evidence type="ECO:0000313" key="1">
    <source>
        <dbReference type="EMBL" id="QBK89511.1"/>
    </source>
</evidence>
<gene>
    <name evidence="1" type="ORF">LCPAC001_00210</name>
</gene>
<dbReference type="EMBL" id="MK500427">
    <property type="protein sequence ID" value="QBK89511.1"/>
    <property type="molecule type" value="Genomic_DNA"/>
</dbReference>
<reference evidence="1" key="1">
    <citation type="journal article" date="2019" name="MBio">
        <title>Virus Genomes from Deep Sea Sediments Expand the Ocean Megavirome and Support Independent Origins of Viral Gigantism.</title>
        <authorList>
            <person name="Backstrom D."/>
            <person name="Yutin N."/>
            <person name="Jorgensen S.L."/>
            <person name="Dharamshi J."/>
            <person name="Homa F."/>
            <person name="Zaremba-Niedwiedzka K."/>
            <person name="Spang A."/>
            <person name="Wolf Y.I."/>
            <person name="Koonin E.V."/>
            <person name="Ettema T.J."/>
        </authorList>
    </citation>
    <scope>NUCLEOTIDE SEQUENCE</scope>
</reference>
<name>A0A481Z2I0_9VIRU</name>
<sequence length="87" mass="10108">MKLEIEVNIKMSSKGDKKLKLIKYCSTTSSTPIPPEEWKWMKCCNLPIPPEDLQDDPAIFNRIKILPFHSKFVKNNKDPKIDNYSAK</sequence>
<organism evidence="1">
    <name type="scientific">Pithovirus LCPAC001</name>
    <dbReference type="NCBI Taxonomy" id="2506585"/>
    <lineage>
        <taxon>Viruses</taxon>
        <taxon>Pithoviruses</taxon>
    </lineage>
</organism>
<protein>
    <submittedName>
        <fullName evidence="1">Uncharacterized protein</fullName>
    </submittedName>
</protein>
<proteinExistence type="predicted"/>